<dbReference type="SUPFAM" id="SSF46894">
    <property type="entry name" value="C-terminal effector domain of the bipartite response regulators"/>
    <property type="match status" value="1"/>
</dbReference>
<dbReference type="InterPro" id="IPR011990">
    <property type="entry name" value="TPR-like_helical_dom_sf"/>
</dbReference>
<sequence length="654" mass="71091">MDPSTPAPLAFDESAIDFAGRRLLRDGIEQPLEPKAFAVLALLAGTPGRVFTRDEILDAVWGHRHVTPGVLNRLMTLLRHALGEDAKAARYLHTVHGVGYRFDLPEAAPDDPRQALQASVPAAPVVPVPSPGPPPRSGGRRASDRGAMPRALPWLLPLLALLAFAGWRWWSHAPSAPGPVPERSIAVLPLVNAGNDAQQVYFSDGLSESLIDALSRFQGLKVIGRTSAFRFRDSKDDSATIGRELGVAYLLAGSVQRAGDVVRINASLTRAADGSTLWTEHYDRPYRNLFALQDEIAQAVAGALQLKLLSPGAAARPNDRPPGGNIDTYNVYLQGLQHWHNQDFPKAAEYMARAVQLDPQYAMAWAYLSGSWSTVAAFRDEPPAVAREQLRQSRLAADKALQLAPGLGQAHAARAYLQFYSFDARSALAECRRAVQLAPEDGTVLNGCAFVLAGLGKLGEAIGLREQLLSIEPLYNVNDFEYAKLLTATGRLDEAAKYLRIAEGLSPPESSRPYRAMYAAIARGDVDAAQEAARKQPSPWREMNLAIATQISPDRAAADAALAKVLADRVWAKTSPYLVAQAYALRGDADRTMEWLERAPAHDILFMLSDPLILRFRDDSRLIAFCRKTGLPPPGESEALGIDQIRAANSARNP</sequence>
<organism evidence="6 7">
    <name type="scientific">Rhodanobacter spathiphylli B39</name>
    <dbReference type="NCBI Taxonomy" id="1163407"/>
    <lineage>
        <taxon>Bacteria</taxon>
        <taxon>Pseudomonadati</taxon>
        <taxon>Pseudomonadota</taxon>
        <taxon>Gammaproteobacteria</taxon>
        <taxon>Lysobacterales</taxon>
        <taxon>Rhodanobacteraceae</taxon>
        <taxon>Rhodanobacter</taxon>
    </lineage>
</organism>
<dbReference type="SMART" id="SM00862">
    <property type="entry name" value="Trans_reg_C"/>
    <property type="match status" value="1"/>
</dbReference>
<evidence type="ECO:0000256" key="1">
    <source>
        <dbReference type="ARBA" id="ARBA00023125"/>
    </source>
</evidence>
<keyword evidence="7" id="KW-1185">Reference proteome</keyword>
<dbReference type="PATRIC" id="fig|1163407.3.peg.2253"/>
<feature type="compositionally biased region" description="Pro residues" evidence="4">
    <location>
        <begin position="124"/>
        <end position="136"/>
    </location>
</feature>
<dbReference type="PROSITE" id="PS51755">
    <property type="entry name" value="OMPR_PHOB"/>
    <property type="match status" value="1"/>
</dbReference>
<proteinExistence type="predicted"/>
<comment type="caution">
    <text evidence="6">The sequence shown here is derived from an EMBL/GenBank/DDBJ whole genome shotgun (WGS) entry which is preliminary data.</text>
</comment>
<reference evidence="6 7" key="1">
    <citation type="journal article" date="2012" name="J. Bacteriol.">
        <title>Genome sequences for six rhodanobacter strains, isolated from soils and the terrestrial subsurface, with variable denitrification capabilities.</title>
        <authorList>
            <person name="Kostka J.E."/>
            <person name="Green S.J."/>
            <person name="Rishishwar L."/>
            <person name="Prakash O."/>
            <person name="Katz L.S."/>
            <person name="Marino-Ramirez L."/>
            <person name="Jordan I.K."/>
            <person name="Munk C."/>
            <person name="Ivanova N."/>
            <person name="Mikhailova N."/>
            <person name="Watson D.B."/>
            <person name="Brown S.D."/>
            <person name="Palumbo A.V."/>
            <person name="Brooks S.C."/>
        </authorList>
    </citation>
    <scope>NUCLEOTIDE SEQUENCE [LARGE SCALE GENOMIC DNA]</scope>
    <source>
        <strain evidence="6 7">B39</strain>
    </source>
</reference>
<dbReference type="PANTHER" id="PTHR12558:SF33">
    <property type="entry name" value="BLL7664 PROTEIN"/>
    <property type="match status" value="1"/>
</dbReference>
<dbReference type="GO" id="GO:0003677">
    <property type="term" value="F:DNA binding"/>
    <property type="evidence" value="ECO:0007669"/>
    <property type="project" value="UniProtKB-UniRule"/>
</dbReference>
<dbReference type="Gene3D" id="1.25.40.10">
    <property type="entry name" value="Tetratricopeptide repeat domain"/>
    <property type="match status" value="1"/>
</dbReference>
<dbReference type="Gene3D" id="3.40.50.10610">
    <property type="entry name" value="ABC-type transport auxiliary lipoprotein component"/>
    <property type="match status" value="1"/>
</dbReference>
<dbReference type="GO" id="GO:0000160">
    <property type="term" value="P:phosphorelay signal transduction system"/>
    <property type="evidence" value="ECO:0007669"/>
    <property type="project" value="InterPro"/>
</dbReference>
<dbReference type="OrthoDB" id="1971692at2"/>
<dbReference type="eggNOG" id="COG0457">
    <property type="taxonomic scope" value="Bacteria"/>
</dbReference>
<evidence type="ECO:0000313" key="7">
    <source>
        <dbReference type="Proteomes" id="UP000003226"/>
    </source>
</evidence>
<feature type="repeat" description="TPR" evidence="2">
    <location>
        <begin position="328"/>
        <end position="361"/>
    </location>
</feature>
<name>I4VZ05_9GAMM</name>
<evidence type="ECO:0000256" key="3">
    <source>
        <dbReference type="PROSITE-ProRule" id="PRU01091"/>
    </source>
</evidence>
<dbReference type="Proteomes" id="UP000003226">
    <property type="component" value="Unassembled WGS sequence"/>
</dbReference>
<evidence type="ECO:0000256" key="2">
    <source>
        <dbReference type="PROSITE-ProRule" id="PRU00339"/>
    </source>
</evidence>
<dbReference type="eggNOG" id="COG5616">
    <property type="taxonomic scope" value="Bacteria"/>
</dbReference>
<dbReference type="InterPro" id="IPR016032">
    <property type="entry name" value="Sig_transdc_resp-reg_C-effctor"/>
</dbReference>
<dbReference type="RefSeq" id="WP_007808311.1">
    <property type="nucleotide sequence ID" value="NZ_AJXT01000033.1"/>
</dbReference>
<feature type="DNA-binding region" description="OmpR/PhoB-type" evidence="3">
    <location>
        <begin position="6"/>
        <end position="104"/>
    </location>
</feature>
<keyword evidence="2" id="KW-0802">TPR repeat</keyword>
<dbReference type="PROSITE" id="PS50005">
    <property type="entry name" value="TPR"/>
    <property type="match status" value="1"/>
</dbReference>
<feature type="domain" description="OmpR/PhoB-type" evidence="5">
    <location>
        <begin position="6"/>
        <end position="104"/>
    </location>
</feature>
<evidence type="ECO:0000256" key="4">
    <source>
        <dbReference type="SAM" id="MobiDB-lite"/>
    </source>
</evidence>
<dbReference type="STRING" id="1163407.UU7_11230"/>
<protein>
    <recommendedName>
        <fullName evidence="5">OmpR/PhoB-type domain-containing protein</fullName>
    </recommendedName>
</protein>
<dbReference type="InterPro" id="IPR036388">
    <property type="entry name" value="WH-like_DNA-bd_sf"/>
</dbReference>
<dbReference type="eggNOG" id="COG0745">
    <property type="taxonomic scope" value="Bacteria"/>
</dbReference>
<feature type="region of interest" description="Disordered" evidence="4">
    <location>
        <begin position="109"/>
        <end position="145"/>
    </location>
</feature>
<evidence type="ECO:0000259" key="5">
    <source>
        <dbReference type="PROSITE" id="PS51755"/>
    </source>
</evidence>
<dbReference type="InterPro" id="IPR001867">
    <property type="entry name" value="OmpR/PhoB-type_DNA-bd"/>
</dbReference>
<dbReference type="GO" id="GO:0006355">
    <property type="term" value="P:regulation of DNA-templated transcription"/>
    <property type="evidence" value="ECO:0007669"/>
    <property type="project" value="InterPro"/>
</dbReference>
<evidence type="ECO:0000313" key="6">
    <source>
        <dbReference type="EMBL" id="EIL92446.1"/>
    </source>
</evidence>
<dbReference type="PANTHER" id="PTHR12558">
    <property type="entry name" value="CELL DIVISION CYCLE 16,23,27"/>
    <property type="match status" value="1"/>
</dbReference>
<dbReference type="SUPFAM" id="SSF48452">
    <property type="entry name" value="TPR-like"/>
    <property type="match status" value="1"/>
</dbReference>
<dbReference type="CDD" id="cd00383">
    <property type="entry name" value="trans_reg_C"/>
    <property type="match status" value="1"/>
</dbReference>
<dbReference type="EMBL" id="AJXT01000033">
    <property type="protein sequence ID" value="EIL92446.1"/>
    <property type="molecule type" value="Genomic_DNA"/>
</dbReference>
<dbReference type="Gene3D" id="1.10.10.10">
    <property type="entry name" value="Winged helix-like DNA-binding domain superfamily/Winged helix DNA-binding domain"/>
    <property type="match status" value="1"/>
</dbReference>
<gene>
    <name evidence="6" type="ORF">UU7_11230</name>
</gene>
<keyword evidence="1 3" id="KW-0238">DNA-binding</keyword>
<dbReference type="AlphaFoldDB" id="I4VZ05"/>
<dbReference type="InterPro" id="IPR019734">
    <property type="entry name" value="TPR_rpt"/>
</dbReference>
<dbReference type="Pfam" id="PF00486">
    <property type="entry name" value="Trans_reg_C"/>
    <property type="match status" value="1"/>
</dbReference>
<accession>I4VZ05</accession>